<dbReference type="RefSeq" id="WP_379765047.1">
    <property type="nucleotide sequence ID" value="NZ_JBHSXI010000001.1"/>
</dbReference>
<dbReference type="GO" id="GO:0016757">
    <property type="term" value="F:glycosyltransferase activity"/>
    <property type="evidence" value="ECO:0007669"/>
    <property type="project" value="UniProtKB-KW"/>
</dbReference>
<dbReference type="Gene3D" id="3.40.50.2000">
    <property type="entry name" value="Glycogen Phosphorylase B"/>
    <property type="match status" value="2"/>
</dbReference>
<reference evidence="3 4" key="1">
    <citation type="journal article" date="2019" name="Int. J. Syst. Evol. Microbiol.">
        <title>The Global Catalogue of Microorganisms (GCM) 10K type strain sequencing project: providing services to taxonomists for standard genome sequencing and annotation.</title>
        <authorList>
            <consortium name="The Broad Institute Genomics Platform"/>
            <consortium name="The Broad Institute Genome Sequencing Center for Infectious Disease"/>
            <person name="Wu L."/>
            <person name="Ma J."/>
        </authorList>
    </citation>
    <scope>NUCLEOTIDE SEQUENCE [LARGE SCALE GENOMIC DNA]</scope>
    <source>
        <strain evidence="3 4">Y73</strain>
    </source>
</reference>
<evidence type="ECO:0000313" key="3">
    <source>
        <dbReference type="EMBL" id="MFC6888241.1"/>
    </source>
</evidence>
<dbReference type="PANTHER" id="PTHR12526">
    <property type="entry name" value="GLYCOSYLTRANSFERASE"/>
    <property type="match status" value="1"/>
</dbReference>
<protein>
    <submittedName>
        <fullName evidence="3">Glycosyltransferase</fullName>
        <ecNumber evidence="3">2.4.-.-</ecNumber>
    </submittedName>
</protein>
<evidence type="ECO:0000259" key="2">
    <source>
        <dbReference type="Pfam" id="PF13579"/>
    </source>
</evidence>
<dbReference type="EC" id="2.4.-.-" evidence="3"/>
<dbReference type="EMBL" id="JBHSXI010000001">
    <property type="protein sequence ID" value="MFC6888241.1"/>
    <property type="molecule type" value="Genomic_DNA"/>
</dbReference>
<keyword evidence="3" id="KW-0808">Transferase</keyword>
<dbReference type="SUPFAM" id="SSF53756">
    <property type="entry name" value="UDP-Glycosyltransferase/glycogen phosphorylase"/>
    <property type="match status" value="1"/>
</dbReference>
<keyword evidence="3" id="KW-0328">Glycosyltransferase</keyword>
<dbReference type="InterPro" id="IPR001296">
    <property type="entry name" value="Glyco_trans_1"/>
</dbReference>
<feature type="domain" description="Glycosyl transferase family 1" evidence="1">
    <location>
        <begin position="202"/>
        <end position="373"/>
    </location>
</feature>
<dbReference type="Pfam" id="PF00534">
    <property type="entry name" value="Glycos_transf_1"/>
    <property type="match status" value="1"/>
</dbReference>
<feature type="domain" description="Glycosyltransferase subfamily 4-like N-terminal" evidence="2">
    <location>
        <begin position="24"/>
        <end position="179"/>
    </location>
</feature>
<keyword evidence="4" id="KW-1185">Reference proteome</keyword>
<dbReference type="Proteomes" id="UP001596333">
    <property type="component" value="Unassembled WGS sequence"/>
</dbReference>
<dbReference type="InterPro" id="IPR028098">
    <property type="entry name" value="Glyco_trans_4-like_N"/>
</dbReference>
<evidence type="ECO:0000259" key="1">
    <source>
        <dbReference type="Pfam" id="PF00534"/>
    </source>
</evidence>
<evidence type="ECO:0000313" key="4">
    <source>
        <dbReference type="Proteomes" id="UP001596333"/>
    </source>
</evidence>
<dbReference type="Pfam" id="PF13579">
    <property type="entry name" value="Glyco_trans_4_4"/>
    <property type="match status" value="1"/>
</dbReference>
<sequence>MRLLILADWGFPCDEPFMREVYTKRWQERGHEVVWGFRSSTSEIQCETWCGAPAYLMPSRTHDEVRTVVDGVTRQNHAIKTLWETEGPFDAIQVRNDLAFGLRAMRLAQSQSVPFVYRLSHLKSEELCLGYRDGVDGYGLTDFLRGQIGKRVRRTILDGADLTLTISDAMTDHLRSQGFCGPIESLPMGADTSLQPTEIDPKPFQDRFDVGSNYLVYIGTMNPIRQLEFLFPVLAQVREQRPDTTLVMVGGRNDEHRNRLKHAAEHYGVADSVCFTGWVEETTLRRAIVGAEIGLSVFPPNYVLRTNSPTKALEYMNHSTPVIGTQTPEQIKILSESGAGRTVEFETGTFSETILNLLTDVDTRKQMGRRGREYIENRRNYDLLCERAVTLYEAHT</sequence>
<gene>
    <name evidence="3" type="ORF">ACFQEY_04135</name>
</gene>
<comment type="caution">
    <text evidence="3">The sequence shown here is derived from an EMBL/GenBank/DDBJ whole genome shotgun (WGS) entry which is preliminary data.</text>
</comment>
<proteinExistence type="predicted"/>
<accession>A0ABD5UG18</accession>
<dbReference type="AlphaFoldDB" id="A0ABD5UG18"/>
<name>A0ABD5UG18_9EURY</name>
<organism evidence="3 4">
    <name type="scientific">Halorubrum trueperi</name>
    <dbReference type="NCBI Taxonomy" id="2004704"/>
    <lineage>
        <taxon>Archaea</taxon>
        <taxon>Methanobacteriati</taxon>
        <taxon>Methanobacteriota</taxon>
        <taxon>Stenosarchaea group</taxon>
        <taxon>Halobacteria</taxon>
        <taxon>Halobacteriales</taxon>
        <taxon>Haloferacaceae</taxon>
        <taxon>Halorubrum</taxon>
    </lineage>
</organism>